<name>A0ABX2VA39_9BACL</name>
<evidence type="ECO:0000256" key="2">
    <source>
        <dbReference type="ARBA" id="ARBA00008133"/>
    </source>
</evidence>
<dbReference type="PANTHER" id="PTHR38042">
    <property type="entry name" value="UROPORPHYRINOGEN-III SYNTHASE, CHLOROPLASTIC"/>
    <property type="match status" value="1"/>
</dbReference>
<comment type="pathway">
    <text evidence="1 9">Porphyrin-containing compound metabolism; protoporphyrin-IX biosynthesis; coproporphyrinogen-III from 5-aminolevulinate: step 3/4.</text>
</comment>
<dbReference type="Gene3D" id="3.40.50.10090">
    <property type="match status" value="2"/>
</dbReference>
<evidence type="ECO:0000259" key="10">
    <source>
        <dbReference type="Pfam" id="PF02602"/>
    </source>
</evidence>
<dbReference type="InterPro" id="IPR039793">
    <property type="entry name" value="UROS/Hem4"/>
</dbReference>
<dbReference type="SUPFAM" id="SSF69618">
    <property type="entry name" value="HemD-like"/>
    <property type="match status" value="1"/>
</dbReference>
<dbReference type="CDD" id="cd06578">
    <property type="entry name" value="HemD"/>
    <property type="match status" value="1"/>
</dbReference>
<dbReference type="Proteomes" id="UP000078447">
    <property type="component" value="Unassembled WGS sequence"/>
</dbReference>
<sequence length="228" mass="25005">MTFKKLVLTGSRRPTSAQLNRLRTGQVEVMYHPVIETVPVAFELPEALDWLIVTSPTGVTQLKSQLDRLQQTKIAVVGTKTAAVLEKLGRTPDFIPSAFTGDALVDELQPFIEPGQRICFARGNRSRQEPLERLRHAVAAEVVEVVTYETNLRTISSDVLQHASYIGLQSPSAVEVLASSRHQTRGTYVAIGPITEQAARTSGLTPLLVAKTFTLDGLIDCILEEELS</sequence>
<dbReference type="RefSeq" id="WP_028105903.1">
    <property type="nucleotide sequence ID" value="NZ_LVVL01000001.1"/>
</dbReference>
<dbReference type="InterPro" id="IPR036108">
    <property type="entry name" value="4pyrrol_syn_uPrphyn_synt_sf"/>
</dbReference>
<evidence type="ECO:0000256" key="6">
    <source>
        <dbReference type="ARBA" id="ARBA00037589"/>
    </source>
</evidence>
<keyword evidence="12" id="KW-1185">Reference proteome</keyword>
<evidence type="ECO:0000313" key="11">
    <source>
        <dbReference type="EMBL" id="OAN14833.1"/>
    </source>
</evidence>
<comment type="catalytic activity">
    <reaction evidence="8 9">
        <text>hydroxymethylbilane = uroporphyrinogen III + H2O</text>
        <dbReference type="Rhea" id="RHEA:18965"/>
        <dbReference type="ChEBI" id="CHEBI:15377"/>
        <dbReference type="ChEBI" id="CHEBI:57308"/>
        <dbReference type="ChEBI" id="CHEBI:57845"/>
        <dbReference type="EC" id="4.2.1.75"/>
    </reaction>
</comment>
<dbReference type="PANTHER" id="PTHR38042:SF1">
    <property type="entry name" value="UROPORPHYRINOGEN-III SYNTHASE, CHLOROPLASTIC"/>
    <property type="match status" value="1"/>
</dbReference>
<dbReference type="InterPro" id="IPR003754">
    <property type="entry name" value="4pyrrol_synth_uPrphyn_synth"/>
</dbReference>
<evidence type="ECO:0000256" key="8">
    <source>
        <dbReference type="ARBA" id="ARBA00048617"/>
    </source>
</evidence>
<proteinExistence type="inferred from homology"/>
<reference evidence="11 12" key="1">
    <citation type="submission" date="2016-03" db="EMBL/GenBank/DDBJ databases">
        <authorList>
            <person name="Cho S.-Y."/>
            <person name="Lim S."/>
            <person name="Kim H."/>
            <person name="Soh E.H."/>
            <person name="Moon J.S."/>
        </authorList>
    </citation>
    <scope>NUCLEOTIDE SEQUENCE [LARGE SCALE GENOMIC DNA]</scope>
    <source>
        <strain evidence="11 12">KCTC 3810</strain>
    </source>
</reference>
<evidence type="ECO:0000256" key="1">
    <source>
        <dbReference type="ARBA" id="ARBA00004772"/>
    </source>
</evidence>
<evidence type="ECO:0000256" key="9">
    <source>
        <dbReference type="RuleBase" id="RU366031"/>
    </source>
</evidence>
<accession>A0ABX2VA39</accession>
<comment type="function">
    <text evidence="6 9">Catalyzes cyclization of the linear tetrapyrrole, hydroxymethylbilane, to the macrocyclic uroporphyrinogen III.</text>
</comment>
<evidence type="ECO:0000256" key="5">
    <source>
        <dbReference type="ARBA" id="ARBA00023244"/>
    </source>
</evidence>
<evidence type="ECO:0000256" key="3">
    <source>
        <dbReference type="ARBA" id="ARBA00013109"/>
    </source>
</evidence>
<dbReference type="Pfam" id="PF02602">
    <property type="entry name" value="HEM4"/>
    <property type="match status" value="1"/>
</dbReference>
<dbReference type="EMBL" id="LVVL01000001">
    <property type="protein sequence ID" value="OAN14833.1"/>
    <property type="molecule type" value="Genomic_DNA"/>
</dbReference>
<comment type="similarity">
    <text evidence="2 9">Belongs to the uroporphyrinogen-III synthase family.</text>
</comment>
<comment type="caution">
    <text evidence="11">The sequence shown here is derived from an EMBL/GenBank/DDBJ whole genome shotgun (WGS) entry which is preliminary data.</text>
</comment>
<feature type="domain" description="Tetrapyrrole biosynthesis uroporphyrinogen III synthase" evidence="10">
    <location>
        <begin position="22"/>
        <end position="219"/>
    </location>
</feature>
<protein>
    <recommendedName>
        <fullName evidence="7 9">Uroporphyrinogen-III synthase</fullName>
        <ecNumber evidence="3 9">4.2.1.75</ecNumber>
    </recommendedName>
</protein>
<dbReference type="EC" id="4.2.1.75" evidence="3 9"/>
<evidence type="ECO:0000256" key="4">
    <source>
        <dbReference type="ARBA" id="ARBA00023239"/>
    </source>
</evidence>
<evidence type="ECO:0000313" key="12">
    <source>
        <dbReference type="Proteomes" id="UP000078447"/>
    </source>
</evidence>
<keyword evidence="5 9" id="KW-0627">Porphyrin biosynthesis</keyword>
<gene>
    <name evidence="11" type="ORF">A3783_02545</name>
</gene>
<evidence type="ECO:0000256" key="7">
    <source>
        <dbReference type="ARBA" id="ARBA00040167"/>
    </source>
</evidence>
<keyword evidence="4 9" id="KW-0456">Lyase</keyword>
<organism evidence="11 12">
    <name type="scientific">Exiguobacterium undae</name>
    <dbReference type="NCBI Taxonomy" id="169177"/>
    <lineage>
        <taxon>Bacteria</taxon>
        <taxon>Bacillati</taxon>
        <taxon>Bacillota</taxon>
        <taxon>Bacilli</taxon>
        <taxon>Bacillales</taxon>
        <taxon>Bacillales Family XII. Incertae Sedis</taxon>
        <taxon>Exiguobacterium</taxon>
    </lineage>
</organism>